<sequence>MLFPVLLFAQKNKDTPKTLDLIIGTYTSGSSKGISVYRFYTESGRVAYLSQITGVDNPSYLCVSDNNKFVYAVNEETKGGVSSFSFDPKSGKLGFINKQSSLGADPCYISVDKDQKNLFVANYSSGNIAVFPLNKDGSIAPGIQTIHDDGHGPNKDRQEKAHVHTAVLSPDEKYVLYTDLGTDKLNITRYKSSQSNPIRPVDPPFVKVTPGNGPRHIAFSPDEKHLYLIQEMGSAITLFDYKKGHVTAKQTVSLLPEGFKGETGAADIHISPDGKFLYASNRGDANEIIVYAINQDTGELTYVDRTSSKGKGPRNFVIDPTGSFLLVANQNSNTVYVFRIDKNSGKLTPTSNRIDIGNPVCLKFAPAE</sequence>
<dbReference type="EMBL" id="JAEHFW010000001">
    <property type="protein sequence ID" value="MBK0377816.1"/>
    <property type="molecule type" value="Genomic_DNA"/>
</dbReference>
<evidence type="ECO:0000256" key="2">
    <source>
        <dbReference type="ARBA" id="ARBA00022526"/>
    </source>
</evidence>
<protein>
    <submittedName>
        <fullName evidence="3">Lactonase family protein</fullName>
    </submittedName>
</protein>
<organism evidence="3 4">
    <name type="scientific">Mucilaginibacter segetis</name>
    <dbReference type="NCBI Taxonomy" id="2793071"/>
    <lineage>
        <taxon>Bacteria</taxon>
        <taxon>Pseudomonadati</taxon>
        <taxon>Bacteroidota</taxon>
        <taxon>Sphingobacteriia</taxon>
        <taxon>Sphingobacteriales</taxon>
        <taxon>Sphingobacteriaceae</taxon>
        <taxon>Mucilaginibacter</taxon>
    </lineage>
</organism>
<comment type="similarity">
    <text evidence="1">Belongs to the cycloisomerase 2 family.</text>
</comment>
<dbReference type="GO" id="GO:0005829">
    <property type="term" value="C:cytosol"/>
    <property type="evidence" value="ECO:0007669"/>
    <property type="project" value="TreeGrafter"/>
</dbReference>
<evidence type="ECO:0000313" key="4">
    <source>
        <dbReference type="Proteomes" id="UP000613193"/>
    </source>
</evidence>
<keyword evidence="2" id="KW-0119">Carbohydrate metabolism</keyword>
<gene>
    <name evidence="3" type="ORF">I5M19_00745</name>
</gene>
<dbReference type="Pfam" id="PF10282">
    <property type="entry name" value="Lactonase"/>
    <property type="match status" value="1"/>
</dbReference>
<name>A0A934PRB1_9SPHI</name>
<dbReference type="InterPro" id="IPR011048">
    <property type="entry name" value="Haem_d1_sf"/>
</dbReference>
<dbReference type="Proteomes" id="UP000613193">
    <property type="component" value="Unassembled WGS sequence"/>
</dbReference>
<dbReference type="GO" id="GO:0006006">
    <property type="term" value="P:glucose metabolic process"/>
    <property type="evidence" value="ECO:0007669"/>
    <property type="project" value="UniProtKB-KW"/>
</dbReference>
<comment type="caution">
    <text evidence="3">The sequence shown here is derived from an EMBL/GenBank/DDBJ whole genome shotgun (WGS) entry which is preliminary data.</text>
</comment>
<keyword evidence="2" id="KW-0313">Glucose metabolism</keyword>
<dbReference type="FunFam" id="2.130.10.10:FF:000306">
    <property type="entry name" value="3-carboxymuconate cyclase"/>
    <property type="match status" value="1"/>
</dbReference>
<dbReference type="InterPro" id="IPR015943">
    <property type="entry name" value="WD40/YVTN_repeat-like_dom_sf"/>
</dbReference>
<dbReference type="InterPro" id="IPR050282">
    <property type="entry name" value="Cycloisomerase_2"/>
</dbReference>
<keyword evidence="4" id="KW-1185">Reference proteome</keyword>
<dbReference type="Gene3D" id="2.130.10.10">
    <property type="entry name" value="YVTN repeat-like/Quinoprotein amine dehydrogenase"/>
    <property type="match status" value="1"/>
</dbReference>
<dbReference type="PANTHER" id="PTHR30344:SF1">
    <property type="entry name" value="6-PHOSPHOGLUCONOLACTONASE"/>
    <property type="match status" value="1"/>
</dbReference>
<reference evidence="3" key="1">
    <citation type="submission" date="2020-12" db="EMBL/GenBank/DDBJ databases">
        <title>Bacterial novel species Mucilaginibacter sp. SD-g isolated from soil.</title>
        <authorList>
            <person name="Jung H.-Y."/>
        </authorList>
    </citation>
    <scope>NUCLEOTIDE SEQUENCE</scope>
    <source>
        <strain evidence="3">SD-g</strain>
    </source>
</reference>
<accession>A0A934PRB1</accession>
<dbReference type="InterPro" id="IPR019405">
    <property type="entry name" value="Lactonase_7-beta_prop"/>
</dbReference>
<dbReference type="GO" id="GO:0017057">
    <property type="term" value="F:6-phosphogluconolactonase activity"/>
    <property type="evidence" value="ECO:0007669"/>
    <property type="project" value="TreeGrafter"/>
</dbReference>
<dbReference type="AlphaFoldDB" id="A0A934PRB1"/>
<evidence type="ECO:0000313" key="3">
    <source>
        <dbReference type="EMBL" id="MBK0377816.1"/>
    </source>
</evidence>
<proteinExistence type="inferred from homology"/>
<evidence type="ECO:0000256" key="1">
    <source>
        <dbReference type="ARBA" id="ARBA00005564"/>
    </source>
</evidence>
<dbReference type="PANTHER" id="PTHR30344">
    <property type="entry name" value="6-PHOSPHOGLUCONOLACTONASE-RELATED"/>
    <property type="match status" value="1"/>
</dbReference>
<dbReference type="SUPFAM" id="SSF51004">
    <property type="entry name" value="C-terminal (heme d1) domain of cytochrome cd1-nitrite reductase"/>
    <property type="match status" value="1"/>
</dbReference>